<dbReference type="EMBL" id="CP163444">
    <property type="protein sequence ID" value="XDQ74568.1"/>
    <property type="molecule type" value="Genomic_DNA"/>
</dbReference>
<proteinExistence type="predicted"/>
<accession>A0AB39T7L6</accession>
<dbReference type="AlphaFoldDB" id="A0AB39T7L6"/>
<organism evidence="1">
    <name type="scientific">Streptomyces sp. R44</name>
    <dbReference type="NCBI Taxonomy" id="3238633"/>
    <lineage>
        <taxon>Bacteria</taxon>
        <taxon>Bacillati</taxon>
        <taxon>Actinomycetota</taxon>
        <taxon>Actinomycetes</taxon>
        <taxon>Kitasatosporales</taxon>
        <taxon>Streptomycetaceae</taxon>
        <taxon>Streptomyces</taxon>
    </lineage>
</organism>
<evidence type="ECO:0008006" key="2">
    <source>
        <dbReference type="Google" id="ProtNLM"/>
    </source>
</evidence>
<dbReference type="RefSeq" id="WP_369147091.1">
    <property type="nucleotide sequence ID" value="NZ_CP163444.1"/>
</dbReference>
<name>A0AB39T7L6_9ACTN</name>
<gene>
    <name evidence="1" type="ORF">AB5J54_30395</name>
</gene>
<reference evidence="1" key="1">
    <citation type="submission" date="2024-07" db="EMBL/GenBank/DDBJ databases">
        <authorList>
            <person name="Yu S.T."/>
        </authorList>
    </citation>
    <scope>NUCLEOTIDE SEQUENCE</scope>
    <source>
        <strain evidence="1">R44</strain>
    </source>
</reference>
<protein>
    <recommendedName>
        <fullName evidence="2">Nucleotide pyrophosphohydrolase</fullName>
    </recommendedName>
</protein>
<sequence length="77" mass="8726">MTMNIGGEDCEISPEVWRVFDEWYGDKSYRHADMVAELEEVVRMKVVADLRAKAAKDWPGIGVLLEDIIDIVKDGAE</sequence>
<evidence type="ECO:0000313" key="1">
    <source>
        <dbReference type="EMBL" id="XDQ74568.1"/>
    </source>
</evidence>